<dbReference type="EMBL" id="CM000881">
    <property type="protein sequence ID" value="PNT71553.1"/>
    <property type="molecule type" value="Genomic_DNA"/>
</dbReference>
<dbReference type="AlphaFoldDB" id="I1HKM8"/>
<reference evidence="2" key="3">
    <citation type="submission" date="2018-08" db="UniProtKB">
        <authorList>
            <consortium name="EnsemblPlants"/>
        </authorList>
    </citation>
    <scope>IDENTIFICATION</scope>
    <source>
        <strain evidence="2">cv. Bd21</strain>
    </source>
</reference>
<sequence length="213" mass="21996">MPTAASSSSSSSLCKHHAAASRRRIRVCVVVSLAVLLLTLAVGALAITALRPHPADTTISSIRLTSVSLSPGPGRLSLNVTLDAVLAIHNPSRVASFAHSPGHALVYYRGGVAAEAAVPPGRVAAGGSESVTVSVAVLADRLLLAPRLYDDVVGGGGRELPLAVQTTLPGTVTVLGLLRRRAVVFTACKVTVSVRRPAEQSSSTSSCRYRTKF</sequence>
<dbReference type="Proteomes" id="UP000008810">
    <property type="component" value="Chromosome 2"/>
</dbReference>
<dbReference type="GeneID" id="104583199"/>
<dbReference type="KEGG" id="bdi:104583199"/>
<dbReference type="RefSeq" id="XP_024314277.1">
    <property type="nucleotide sequence ID" value="XM_024458509.1"/>
</dbReference>
<dbReference type="HOGENOM" id="CLU_050605_4_2_1"/>
<dbReference type="OMA" id="THDAGCA"/>
<name>I1HKM8_BRADI</name>
<dbReference type="Gramene" id="PNT71553">
    <property type="protein sequence ID" value="PNT71553"/>
    <property type="gene ID" value="BRADI_2g31160v3"/>
</dbReference>
<organism evidence="2">
    <name type="scientific">Brachypodium distachyon</name>
    <name type="common">Purple false brome</name>
    <name type="synonym">Trachynia distachya</name>
    <dbReference type="NCBI Taxonomy" id="15368"/>
    <lineage>
        <taxon>Eukaryota</taxon>
        <taxon>Viridiplantae</taxon>
        <taxon>Streptophyta</taxon>
        <taxon>Embryophyta</taxon>
        <taxon>Tracheophyta</taxon>
        <taxon>Spermatophyta</taxon>
        <taxon>Magnoliopsida</taxon>
        <taxon>Liliopsida</taxon>
        <taxon>Poales</taxon>
        <taxon>Poaceae</taxon>
        <taxon>BOP clade</taxon>
        <taxon>Pooideae</taxon>
        <taxon>Stipodae</taxon>
        <taxon>Brachypodieae</taxon>
        <taxon>Brachypodium</taxon>
    </lineage>
</organism>
<dbReference type="PANTHER" id="PTHR31852">
    <property type="entry name" value="LATE EMBRYOGENESIS ABUNDANT (LEA) HYDROXYPROLINE-RICH GLYCOPROTEIN FAMILY"/>
    <property type="match status" value="1"/>
</dbReference>
<dbReference type="InterPro" id="IPR055301">
    <property type="entry name" value="Lea14-like_2"/>
</dbReference>
<proteinExistence type="predicted"/>
<dbReference type="STRING" id="15368.I1HKM8"/>
<evidence type="ECO:0000313" key="3">
    <source>
        <dbReference type="Proteomes" id="UP000008810"/>
    </source>
</evidence>
<reference evidence="1" key="2">
    <citation type="submission" date="2017-06" db="EMBL/GenBank/DDBJ databases">
        <title>WGS assembly of Brachypodium distachyon.</title>
        <authorList>
            <consortium name="The International Brachypodium Initiative"/>
            <person name="Lucas S."/>
            <person name="Harmon-Smith M."/>
            <person name="Lail K."/>
            <person name="Tice H."/>
            <person name="Grimwood J."/>
            <person name="Bruce D."/>
            <person name="Barry K."/>
            <person name="Shu S."/>
            <person name="Lindquist E."/>
            <person name="Wang M."/>
            <person name="Pitluck S."/>
            <person name="Vogel J.P."/>
            <person name="Garvin D.F."/>
            <person name="Mockler T.C."/>
            <person name="Schmutz J."/>
            <person name="Rokhsar D."/>
            <person name="Bevan M.W."/>
        </authorList>
    </citation>
    <scope>NUCLEOTIDE SEQUENCE</scope>
    <source>
        <strain evidence="1">Bd21</strain>
    </source>
</reference>
<accession>I1HKM8</accession>
<protein>
    <submittedName>
        <fullName evidence="1 2">Uncharacterized protein</fullName>
    </submittedName>
</protein>
<dbReference type="OrthoDB" id="1929523at2759"/>
<dbReference type="RefSeq" id="XP_024314278.1">
    <property type="nucleotide sequence ID" value="XM_024458510.1"/>
</dbReference>
<dbReference type="eggNOG" id="ENOG502RZ37">
    <property type="taxonomic scope" value="Eukaryota"/>
</dbReference>
<evidence type="ECO:0000313" key="2">
    <source>
        <dbReference type="EnsemblPlants" id="PNT71553"/>
    </source>
</evidence>
<dbReference type="EnsemblPlants" id="PNT71553">
    <property type="protein sequence ID" value="PNT71553"/>
    <property type="gene ID" value="BRADI_2g31160v3"/>
</dbReference>
<evidence type="ECO:0000313" key="1">
    <source>
        <dbReference type="EMBL" id="PNT71553.1"/>
    </source>
</evidence>
<gene>
    <name evidence="2" type="primary">LOC104583199</name>
    <name evidence="1" type="ORF">BRADI_2g31160v3</name>
</gene>
<reference evidence="1 2" key="1">
    <citation type="journal article" date="2010" name="Nature">
        <title>Genome sequencing and analysis of the model grass Brachypodium distachyon.</title>
        <authorList>
            <consortium name="International Brachypodium Initiative"/>
        </authorList>
    </citation>
    <scope>NUCLEOTIDE SEQUENCE [LARGE SCALE GENOMIC DNA]</scope>
    <source>
        <strain evidence="1">Bd21</strain>
        <strain evidence="2">cv. Bd21</strain>
    </source>
</reference>
<keyword evidence="3" id="KW-1185">Reference proteome</keyword>
<dbReference type="RefSeq" id="XP_010233290.1">
    <property type="nucleotide sequence ID" value="XM_010234988.3"/>
</dbReference>